<reference evidence="1 2" key="1">
    <citation type="submission" date="2019-01" db="EMBL/GenBank/DDBJ databases">
        <title>Draft genome sequences of the type strains of six Macrococcus species.</title>
        <authorList>
            <person name="Mazhar S."/>
            <person name="Altermann E."/>
            <person name="Hill C."/>
            <person name="Mcauliffe O."/>
        </authorList>
    </citation>
    <scope>NUCLEOTIDE SEQUENCE [LARGE SCALE GENOMIC DNA]</scope>
    <source>
        <strain evidence="1 2">ATCC 51828</strain>
    </source>
</reference>
<dbReference type="GO" id="GO:0009307">
    <property type="term" value="P:DNA restriction-modification system"/>
    <property type="evidence" value="ECO:0007669"/>
    <property type="project" value="InterPro"/>
</dbReference>
<name>A0A9Q8CLN0_9STAP</name>
<dbReference type="OrthoDB" id="8610000at2"/>
<organism evidence="1 2">
    <name type="scientific">Macrococcus carouselicus</name>
    <dbReference type="NCBI Taxonomy" id="69969"/>
    <lineage>
        <taxon>Bacteria</taxon>
        <taxon>Bacillati</taxon>
        <taxon>Bacillota</taxon>
        <taxon>Bacilli</taxon>
        <taxon>Bacillales</taxon>
        <taxon>Staphylococcaceae</taxon>
        <taxon>Macrococcus</taxon>
    </lineage>
</organism>
<comment type="caution">
    <text evidence="1">The sequence shown here is derived from an EMBL/GenBank/DDBJ whole genome shotgun (WGS) entry which is preliminary data.</text>
</comment>
<keyword evidence="1" id="KW-0378">Hydrolase</keyword>
<dbReference type="GO" id="GO:0009036">
    <property type="term" value="F:type II site-specific deoxyribonuclease activity"/>
    <property type="evidence" value="ECO:0007669"/>
    <property type="project" value="InterPro"/>
</dbReference>
<dbReference type="GO" id="GO:0003677">
    <property type="term" value="F:DNA binding"/>
    <property type="evidence" value="ECO:0007669"/>
    <property type="project" value="InterPro"/>
</dbReference>
<keyword evidence="1" id="KW-0255">Endonuclease</keyword>
<dbReference type="AlphaFoldDB" id="A0A9Q8CLN0"/>
<sequence length="296" mass="33521">MTIIDAISNLIENPIYKLKDTYINERNRANSAGDALEEYVKDLFAGTVTELDESERKKRYSEVFSYLGNNSNPPDIILKNSDAIEVKKIESSQGTIQLNSSYPKNKLLNSNSSISKACRECEVDVDTGENWNEKDVIYAIGTIDSNSRNLVNLIFIYGDEYAADIEIYENIKQKIKDGIAKIEGIEFSPTKELGKVKKVDPLGITDLRMRPMWSIANPLKAFKEIFIINKEKSFNFTAIINKRKWNSFGNKEKLLKLIKTHDNVSLTEAKIQDSNNPAKLKEIIVITINADIGENE</sequence>
<dbReference type="InterPro" id="IPR019046">
    <property type="entry name" value="Restrct_endonuc_II_NgoPII"/>
</dbReference>
<dbReference type="Pfam" id="PF09521">
    <property type="entry name" value="RE_NgoPII"/>
    <property type="match status" value="1"/>
</dbReference>
<evidence type="ECO:0000313" key="2">
    <source>
        <dbReference type="Proteomes" id="UP000295280"/>
    </source>
</evidence>
<evidence type="ECO:0000313" key="1">
    <source>
        <dbReference type="EMBL" id="TDM02390.1"/>
    </source>
</evidence>
<keyword evidence="1" id="KW-0540">Nuclease</keyword>
<dbReference type="RefSeq" id="WP_133417873.1">
    <property type="nucleotide sequence ID" value="NZ_SCWD01000002.1"/>
</dbReference>
<keyword evidence="2" id="KW-1185">Reference proteome</keyword>
<dbReference type="Proteomes" id="UP000295280">
    <property type="component" value="Unassembled WGS sequence"/>
</dbReference>
<accession>A0A9Q8CLN0</accession>
<gene>
    <name evidence="1" type="ORF">ERX40_07490</name>
</gene>
<protein>
    <submittedName>
        <fullName evidence="1">NgoPII family restriction endonuclease</fullName>
    </submittedName>
</protein>
<dbReference type="EMBL" id="SCWD01000002">
    <property type="protein sequence ID" value="TDM02390.1"/>
    <property type="molecule type" value="Genomic_DNA"/>
</dbReference>
<proteinExistence type="predicted"/>